<sequence>MPLWNCYPFDPEVAPLFGYHPSLTAGILFTIAFLGVLTTHVSQACNTIYPWIGLVLSIGAALEFIGWLARTLAYRCPYTFAIWQIQLSTLMSAPYFTTVGIYGVLDLMYAVIDQVRLPFRPKRWADICMTIALLSLILQVIGGSLAHKASSVASSVDKTVSLGIDILQRLVWRMPMLKMLAVLAFALVCIIVRDTYRIVESTNGWRGYSYTYEILGCLFDGLPMFIANVTLSIWHPAVLLNEAMLMESRVVRAEEVELRSREDQNGRGSRLLDEYPPISEELEPVLHGLALTSTRLHQQSITKDPKELVSFSSKETRDECILHHSLILPRTLSYSVVGSILPCWRRQNILPRLRSFWIPVRHLFTLRSQSSITTTEGTSYLTATDFS</sequence>
<reference evidence="6" key="2">
    <citation type="submission" date="2025-08" db="UniProtKB">
        <authorList>
            <consortium name="RefSeq"/>
        </authorList>
    </citation>
    <scope>IDENTIFICATION</scope>
</reference>
<keyword evidence="4 5" id="KW-0472">Membrane</keyword>
<keyword evidence="3 5" id="KW-1133">Transmembrane helix</keyword>
<evidence type="ECO:0000256" key="5">
    <source>
        <dbReference type="SAM" id="Phobius"/>
    </source>
</evidence>
<feature type="transmembrane region" description="Helical" evidence="5">
    <location>
        <begin position="124"/>
        <end position="146"/>
    </location>
</feature>
<evidence type="ECO:0000256" key="1">
    <source>
        <dbReference type="ARBA" id="ARBA00004141"/>
    </source>
</evidence>
<dbReference type="PANTHER" id="PTHR31465:SF11">
    <property type="entry name" value="DOMAIN PROTEIN, PUTATIVE (AFU_ORTHOLOGUE AFUA_3G10770)-RELATED"/>
    <property type="match status" value="1"/>
</dbReference>
<accession>A0AAJ8E2I5</accession>
<evidence type="ECO:0000256" key="2">
    <source>
        <dbReference type="ARBA" id="ARBA00022692"/>
    </source>
</evidence>
<dbReference type="PANTHER" id="PTHR31465">
    <property type="entry name" value="PROTEIN RTA1-RELATED"/>
    <property type="match status" value="1"/>
</dbReference>
<dbReference type="InterPro" id="IPR007568">
    <property type="entry name" value="RTA1"/>
</dbReference>
<dbReference type="RefSeq" id="XP_059605013.1">
    <property type="nucleotide sequence ID" value="XM_059745626.1"/>
</dbReference>
<feature type="transmembrane region" description="Helical" evidence="5">
    <location>
        <begin position="176"/>
        <end position="196"/>
    </location>
</feature>
<dbReference type="KEGG" id="ang:An18g02000"/>
<protein>
    <recommendedName>
        <fullName evidence="7">RTA1 domain protein</fullName>
    </recommendedName>
</protein>
<feature type="transmembrane region" description="Helical" evidence="5">
    <location>
        <begin position="93"/>
        <end position="112"/>
    </location>
</feature>
<evidence type="ECO:0000313" key="6">
    <source>
        <dbReference type="RefSeq" id="XP_059605013.1"/>
    </source>
</evidence>
<organism evidence="6">
    <name type="scientific">Aspergillus niger</name>
    <dbReference type="NCBI Taxonomy" id="5061"/>
    <lineage>
        <taxon>Eukaryota</taxon>
        <taxon>Fungi</taxon>
        <taxon>Dikarya</taxon>
        <taxon>Ascomycota</taxon>
        <taxon>Pezizomycotina</taxon>
        <taxon>Eurotiomycetes</taxon>
        <taxon>Eurotiomycetidae</taxon>
        <taxon>Eurotiales</taxon>
        <taxon>Aspergillaceae</taxon>
        <taxon>Aspergillus</taxon>
        <taxon>Aspergillus subgen. Circumdati</taxon>
    </lineage>
</organism>
<dbReference type="Pfam" id="PF04479">
    <property type="entry name" value="RTA1"/>
    <property type="match status" value="2"/>
</dbReference>
<evidence type="ECO:0008006" key="7">
    <source>
        <dbReference type="Google" id="ProtNLM"/>
    </source>
</evidence>
<reference evidence="6" key="1">
    <citation type="submission" date="2025-02" db="EMBL/GenBank/DDBJ databases">
        <authorList>
            <consortium name="NCBI Genome Project"/>
        </authorList>
    </citation>
    <scope>NUCLEOTIDE SEQUENCE</scope>
</reference>
<dbReference type="GeneID" id="4989760"/>
<dbReference type="GO" id="GO:0016020">
    <property type="term" value="C:membrane"/>
    <property type="evidence" value="ECO:0007669"/>
    <property type="project" value="UniProtKB-SubCell"/>
</dbReference>
<feature type="transmembrane region" description="Helical" evidence="5">
    <location>
        <begin position="51"/>
        <end position="73"/>
    </location>
</feature>
<proteinExistence type="predicted"/>
<feature type="transmembrane region" description="Helical" evidence="5">
    <location>
        <begin position="20"/>
        <end position="39"/>
    </location>
</feature>
<evidence type="ECO:0000256" key="4">
    <source>
        <dbReference type="ARBA" id="ARBA00023136"/>
    </source>
</evidence>
<dbReference type="AlphaFoldDB" id="A0AAJ8E2I5"/>
<keyword evidence="2 5" id="KW-0812">Transmembrane</keyword>
<gene>
    <name evidence="6" type="ORF">An18g02000</name>
</gene>
<dbReference type="VEuPathDB" id="FungiDB:An18g02000"/>
<name>A0AAJ8E2I5_ASPNG</name>
<evidence type="ECO:0000256" key="3">
    <source>
        <dbReference type="ARBA" id="ARBA00022989"/>
    </source>
</evidence>
<comment type="subcellular location">
    <subcellularLocation>
        <location evidence="1">Membrane</location>
        <topology evidence="1">Multi-pass membrane protein</topology>
    </subcellularLocation>
</comment>